<feature type="transmembrane region" description="Helical" evidence="2">
    <location>
        <begin position="541"/>
        <end position="559"/>
    </location>
</feature>
<name>A0A5K7ZQM7_9BACT</name>
<dbReference type="KEGG" id="dov:DSCO28_33150"/>
<keyword evidence="2" id="KW-0472">Membrane</keyword>
<dbReference type="EMBL" id="AP021876">
    <property type="protein sequence ID" value="BBO82749.1"/>
    <property type="molecule type" value="Genomic_DNA"/>
</dbReference>
<evidence type="ECO:0000256" key="1">
    <source>
        <dbReference type="SAM" id="Coils"/>
    </source>
</evidence>
<dbReference type="PANTHER" id="PTHR32309">
    <property type="entry name" value="TYROSINE-PROTEIN KINASE"/>
    <property type="match status" value="1"/>
</dbReference>
<feature type="transmembrane region" description="Helical" evidence="2">
    <location>
        <begin position="479"/>
        <end position="499"/>
    </location>
</feature>
<keyword evidence="2" id="KW-1133">Transmembrane helix</keyword>
<feature type="coiled-coil region" evidence="1">
    <location>
        <begin position="176"/>
        <end position="239"/>
    </location>
</feature>
<feature type="transmembrane region" description="Helical" evidence="2">
    <location>
        <begin position="21"/>
        <end position="39"/>
    </location>
</feature>
<dbReference type="AlphaFoldDB" id="A0A5K7ZQM7"/>
<keyword evidence="1" id="KW-0175">Coiled coil</keyword>
<evidence type="ECO:0000313" key="3">
    <source>
        <dbReference type="EMBL" id="BBO82749.1"/>
    </source>
</evidence>
<gene>
    <name evidence="3" type="ORF">DSCO28_33150</name>
</gene>
<proteinExistence type="predicted"/>
<feature type="coiled-coil region" evidence="1">
    <location>
        <begin position="340"/>
        <end position="415"/>
    </location>
</feature>
<keyword evidence="2" id="KW-0812">Transmembrane</keyword>
<evidence type="ECO:0000256" key="2">
    <source>
        <dbReference type="SAM" id="Phobius"/>
    </source>
</evidence>
<protein>
    <submittedName>
        <fullName evidence="3">Chain-length determining protein</fullName>
    </submittedName>
</protein>
<dbReference type="GO" id="GO:0005886">
    <property type="term" value="C:plasma membrane"/>
    <property type="evidence" value="ECO:0007669"/>
    <property type="project" value="TreeGrafter"/>
</dbReference>
<dbReference type="RefSeq" id="WP_155323122.1">
    <property type="nucleotide sequence ID" value="NZ_AP021876.1"/>
</dbReference>
<sequence length="585" mass="66668">MSVELTKQDIKGIIRRRRKTFLITFFCIFLICLGVALYLPPIYRSESTIIIENQDIPEDFVKSTITTYINERLYMLQQKLLSREELIKIIRQHNLYEDIDSTTGKVEQMREDINVQTVDTAVVDERSGRAKTVTVAFKLSYEGKKPHTVVQVANLLANYFVDQDTAEREVLSSKTTDFLEKELENFRKNVAEYEKEISMFKAAHINELPGSIDLKFQNMRFLSQELERIDTRIRTLREKNIYLETQITNVEPLTPVVSEDGKLTQNPADRLKYLRLQLVRLQARLSPKHPDIIAIKREIAELEGQVDGTITNAEKMKLLQEMENGLIKKRNTLGQNHPDVIRAKKELDALSSDFENSNKRNRINIRSEDVQPDNPGYLNLKAQILAANAELQSLLEEKRNKTEELKAAREKLEIIPLVEQEYNGLTLNYESAKGKYNEILDKLFAAKLAQTMDTSKRGERFEIVTPAYLPEKPSEPNRIAIILFGFVLGVFVSLGLSALGEGRDQSIKSSSEIETIGGIPVIATLSIYETNLQKRQKRFKIIAGASLILLLVVGSSALIDCYLTPLDTLWETVSSRLSEMGLPLD</sequence>
<dbReference type="GO" id="GO:0004713">
    <property type="term" value="F:protein tyrosine kinase activity"/>
    <property type="evidence" value="ECO:0007669"/>
    <property type="project" value="TreeGrafter"/>
</dbReference>
<organism evidence="3 4">
    <name type="scientific">Desulfosarcina ovata subsp. sediminis</name>
    <dbReference type="NCBI Taxonomy" id="885957"/>
    <lineage>
        <taxon>Bacteria</taxon>
        <taxon>Pseudomonadati</taxon>
        <taxon>Thermodesulfobacteriota</taxon>
        <taxon>Desulfobacteria</taxon>
        <taxon>Desulfobacterales</taxon>
        <taxon>Desulfosarcinaceae</taxon>
        <taxon>Desulfosarcina</taxon>
    </lineage>
</organism>
<accession>A0A5K7ZQM7</accession>
<reference evidence="3 4" key="1">
    <citation type="submission" date="2019-11" db="EMBL/GenBank/DDBJ databases">
        <title>Comparative genomics of hydrocarbon-degrading Desulfosarcina strains.</title>
        <authorList>
            <person name="Watanabe M."/>
            <person name="Kojima H."/>
            <person name="Fukui M."/>
        </authorList>
    </citation>
    <scope>NUCLEOTIDE SEQUENCE [LARGE SCALE GENOMIC DNA]</scope>
    <source>
        <strain evidence="3 4">28bB2T</strain>
    </source>
</reference>
<evidence type="ECO:0000313" key="4">
    <source>
        <dbReference type="Proteomes" id="UP000425960"/>
    </source>
</evidence>
<dbReference type="PANTHER" id="PTHR32309:SF31">
    <property type="entry name" value="CAPSULAR EXOPOLYSACCHARIDE FAMILY"/>
    <property type="match status" value="1"/>
</dbReference>
<dbReference type="Proteomes" id="UP000425960">
    <property type="component" value="Chromosome"/>
</dbReference>
<dbReference type="InterPro" id="IPR050445">
    <property type="entry name" value="Bact_polysacc_biosynth/exp"/>
</dbReference>